<evidence type="ECO:0000313" key="2">
    <source>
        <dbReference type="Proteomes" id="UP000199392"/>
    </source>
</evidence>
<dbReference type="STRING" id="311180.SAMN04488050_102124"/>
<protein>
    <recommendedName>
        <fullName evidence="3">DUF1833 domain-containing protein</fullName>
    </recommendedName>
</protein>
<dbReference type="EMBL" id="FOZW01000002">
    <property type="protein sequence ID" value="SFS52772.1"/>
    <property type="molecule type" value="Genomic_DNA"/>
</dbReference>
<reference evidence="2" key="1">
    <citation type="submission" date="2016-10" db="EMBL/GenBank/DDBJ databases">
        <authorList>
            <person name="Varghese N."/>
            <person name="Submissions S."/>
        </authorList>
    </citation>
    <scope>NUCLEOTIDE SEQUENCE [LARGE SCALE GENOMIC DNA]</scope>
    <source>
        <strain evidence="2">DSM 26894</strain>
    </source>
</reference>
<keyword evidence="2" id="KW-1185">Reference proteome</keyword>
<evidence type="ECO:0008006" key="3">
    <source>
        <dbReference type="Google" id="ProtNLM"/>
    </source>
</evidence>
<proteinExistence type="predicted"/>
<dbReference type="RefSeq" id="WP_092419200.1">
    <property type="nucleotide sequence ID" value="NZ_FNCL01000001.1"/>
</dbReference>
<dbReference type="Proteomes" id="UP000199392">
    <property type="component" value="Unassembled WGS sequence"/>
</dbReference>
<accession>A0A1I6QK96</accession>
<name>A0A1I6QK96_9RHOB</name>
<gene>
    <name evidence="1" type="ORF">SAMN04488050_102124</name>
</gene>
<organism evidence="1 2">
    <name type="scientific">Alloyangia pacifica</name>
    <dbReference type="NCBI Taxonomy" id="311180"/>
    <lineage>
        <taxon>Bacteria</taxon>
        <taxon>Pseudomonadati</taxon>
        <taxon>Pseudomonadota</taxon>
        <taxon>Alphaproteobacteria</taxon>
        <taxon>Rhodobacterales</taxon>
        <taxon>Roseobacteraceae</taxon>
        <taxon>Alloyangia</taxon>
    </lineage>
</organism>
<sequence>MALSQTLIRAATAQQTGELVLALVTFTHPIAGTRRLVNDTQALTSGGNLFEAYPFSVVLMADKPDDQPVMTLRAANVSRKVLAYARTAAASGTRAKVMIQIVARDEPDIIGAQYTNLDAAEWRYDLENISCKLTFRSYQNEPYPAESFTPGAVPGVF</sequence>
<dbReference type="OrthoDB" id="7691601at2"/>
<evidence type="ECO:0000313" key="1">
    <source>
        <dbReference type="EMBL" id="SFS52772.1"/>
    </source>
</evidence>
<dbReference type="AlphaFoldDB" id="A0A1I6QK96"/>